<protein>
    <submittedName>
        <fullName evidence="1">CAZy families GH88 protein</fullName>
    </submittedName>
</protein>
<dbReference type="SUPFAM" id="SSF48208">
    <property type="entry name" value="Six-hairpin glycosidases"/>
    <property type="match status" value="1"/>
</dbReference>
<dbReference type="InterPro" id="IPR012341">
    <property type="entry name" value="6hp_glycosidase-like_sf"/>
</dbReference>
<sequence length="65" mass="7552">MESNMERFGYDFPSASATDGKYHIKQNDDWTNGFWTGMLALAYEYTGDSKFLHLIETNMVSFQKD</sequence>
<dbReference type="AlphaFoldDB" id="A0A060BT22"/>
<accession>A0A060BT22</accession>
<reference evidence="1" key="1">
    <citation type="journal article" date="2013" name="Environ. Microbiol.">
        <title>Seasonally variable intestinal metagenomes of the red palm weevil (Rhynchophorus ferrugineus).</title>
        <authorList>
            <person name="Jia S."/>
            <person name="Zhang X."/>
            <person name="Zhang G."/>
            <person name="Yin A."/>
            <person name="Zhang S."/>
            <person name="Li F."/>
            <person name="Wang L."/>
            <person name="Zhao D."/>
            <person name="Yun Q."/>
            <person name="Tala"/>
            <person name="Wang J."/>
            <person name="Sun G."/>
            <person name="Baabdullah M."/>
            <person name="Yu X."/>
            <person name="Hu S."/>
            <person name="Al-Mssallem I.S."/>
            <person name="Yu J."/>
        </authorList>
    </citation>
    <scope>NUCLEOTIDE SEQUENCE</scope>
</reference>
<dbReference type="InterPro" id="IPR008928">
    <property type="entry name" value="6-hairpin_glycosidase_sf"/>
</dbReference>
<dbReference type="EMBL" id="KF116693">
    <property type="protein sequence ID" value="AIA83940.1"/>
    <property type="molecule type" value="Genomic_DNA"/>
</dbReference>
<evidence type="ECO:0000313" key="1">
    <source>
        <dbReference type="EMBL" id="AIA83940.1"/>
    </source>
</evidence>
<dbReference type="Gene3D" id="1.50.10.10">
    <property type="match status" value="1"/>
</dbReference>
<proteinExistence type="predicted"/>
<dbReference type="GO" id="GO:0005975">
    <property type="term" value="P:carbohydrate metabolic process"/>
    <property type="evidence" value="ECO:0007669"/>
    <property type="project" value="InterPro"/>
</dbReference>
<name>A0A060BT22_9ENTE</name>
<organism evidence="1">
    <name type="scientific">uncultured Enterococcus sp</name>
    <dbReference type="NCBI Taxonomy" id="167972"/>
    <lineage>
        <taxon>Bacteria</taxon>
        <taxon>Bacillati</taxon>
        <taxon>Bacillota</taxon>
        <taxon>Bacilli</taxon>
        <taxon>Lactobacillales</taxon>
        <taxon>Enterococcaceae</taxon>
        <taxon>Enterococcus</taxon>
        <taxon>environmental samples</taxon>
    </lineage>
</organism>